<dbReference type="AlphaFoldDB" id="A0A8T2DYX9"/>
<evidence type="ECO:0000313" key="4">
    <source>
        <dbReference type="Proteomes" id="UP000694240"/>
    </source>
</evidence>
<feature type="compositionally biased region" description="Polar residues" evidence="1">
    <location>
        <begin position="281"/>
        <end position="290"/>
    </location>
</feature>
<organism evidence="3 4">
    <name type="scientific">Arabidopsis thaliana x Arabidopsis arenosa</name>
    <dbReference type="NCBI Taxonomy" id="1240361"/>
    <lineage>
        <taxon>Eukaryota</taxon>
        <taxon>Viridiplantae</taxon>
        <taxon>Streptophyta</taxon>
        <taxon>Embryophyta</taxon>
        <taxon>Tracheophyta</taxon>
        <taxon>Spermatophyta</taxon>
        <taxon>Magnoliopsida</taxon>
        <taxon>eudicotyledons</taxon>
        <taxon>Gunneridae</taxon>
        <taxon>Pentapetalae</taxon>
        <taxon>rosids</taxon>
        <taxon>malvids</taxon>
        <taxon>Brassicales</taxon>
        <taxon>Brassicaceae</taxon>
        <taxon>Camelineae</taxon>
        <taxon>Arabidopsis</taxon>
    </lineage>
</organism>
<accession>A0A8T2DYX9</accession>
<feature type="compositionally biased region" description="Low complexity" evidence="1">
    <location>
        <begin position="269"/>
        <end position="280"/>
    </location>
</feature>
<dbReference type="PANTHER" id="PTHR47481">
    <property type="match status" value="1"/>
</dbReference>
<dbReference type="EMBL" id="JAEFBK010000004">
    <property type="protein sequence ID" value="KAG7615692.1"/>
    <property type="molecule type" value="Genomic_DNA"/>
</dbReference>
<keyword evidence="4" id="KW-1185">Reference proteome</keyword>
<feature type="compositionally biased region" description="Polar residues" evidence="1">
    <location>
        <begin position="205"/>
        <end position="241"/>
    </location>
</feature>
<feature type="compositionally biased region" description="Gly residues" evidence="1">
    <location>
        <begin position="254"/>
        <end position="268"/>
    </location>
</feature>
<dbReference type="Proteomes" id="UP000694240">
    <property type="component" value="Chromosome 4"/>
</dbReference>
<evidence type="ECO:0000313" key="3">
    <source>
        <dbReference type="EMBL" id="KAG7615692.1"/>
    </source>
</evidence>
<dbReference type="InterPro" id="IPR054722">
    <property type="entry name" value="PolX-like_BBD"/>
</dbReference>
<gene>
    <name evidence="3" type="ORF">ISN45_At04g012450</name>
</gene>
<protein>
    <recommendedName>
        <fullName evidence="2">Retrovirus-related Pol polyprotein from transposon TNT 1-94-like beta-barrel domain-containing protein</fullName>
    </recommendedName>
</protein>
<dbReference type="PANTHER" id="PTHR47481:SF41">
    <property type="entry name" value="COPIA-LIKE POLYPROTEIN_RETROTRANSPOSON"/>
    <property type="match status" value="1"/>
</dbReference>
<reference evidence="3 4" key="1">
    <citation type="submission" date="2020-12" db="EMBL/GenBank/DDBJ databases">
        <title>Concerted genomic and epigenomic changes stabilize Arabidopsis allopolyploids.</title>
        <authorList>
            <person name="Chen Z."/>
        </authorList>
    </citation>
    <scope>NUCLEOTIDE SEQUENCE [LARGE SCALE GENOMIC DNA]</scope>
    <source>
        <strain evidence="3">Allo738</strain>
        <tissue evidence="3">Leaf</tissue>
    </source>
</reference>
<evidence type="ECO:0000259" key="2">
    <source>
        <dbReference type="Pfam" id="PF22936"/>
    </source>
</evidence>
<evidence type="ECO:0000256" key="1">
    <source>
        <dbReference type="SAM" id="MobiDB-lite"/>
    </source>
</evidence>
<dbReference type="Pfam" id="PF22936">
    <property type="entry name" value="Pol_BBD"/>
    <property type="match status" value="1"/>
</dbReference>
<feature type="region of interest" description="Disordered" evidence="1">
    <location>
        <begin position="202"/>
        <end position="290"/>
    </location>
</feature>
<sequence length="507" mass="55647">MATVPPPTATTPAASLTQIRAHIPITLNMEKMNYDSWRILFETHCFSFSLTGHIDGTSLPIGPTDATWKQLDNTVKMWIYGTISESLLNSVLKSQCSARELWLMLENLFRDNKEARAIQLENELRNLRIGDRSVHDYCQKLKSLSDTLANVDSPVSDRALVMHLLNGLSSKFDNIINVVKHRSPPCSFGDARSMLIEEESRLKTKLQSLPNNDDNASSPHVLLASSQQQDYRSALTNQQFQYGRGKGQNNRNNRGGGRGNRGRGGGGNPNYNGSNWSSGNQTSTWPNQPQWPSYPQWPNMPIWPTTPPPPQFYGQPRFHIGSQPPTLPQRAQGILGHAPPSNGSAFLTSAQPITSPANTDIIPTMLANAFNTMTFSDPNDAGWYMDSAATAHLTAQPGTLSSITSSSNSSLPLVTVGNGSTIPVTSYGQTTIPSSSRPLHLNNVLICPQILKNLISVRQFTTDNLCSVEFDPFGFLVKDLRTRAPLIRCDSQGPLYSSSSTMATHLP</sequence>
<feature type="domain" description="Retrovirus-related Pol polyprotein from transposon TNT 1-94-like beta-barrel" evidence="2">
    <location>
        <begin position="383"/>
        <end position="463"/>
    </location>
</feature>
<dbReference type="Pfam" id="PF14223">
    <property type="entry name" value="Retrotran_gag_2"/>
    <property type="match status" value="1"/>
</dbReference>
<proteinExistence type="predicted"/>
<name>A0A8T2DYX9_9BRAS</name>
<comment type="caution">
    <text evidence="3">The sequence shown here is derived from an EMBL/GenBank/DDBJ whole genome shotgun (WGS) entry which is preliminary data.</text>
</comment>